<feature type="compositionally biased region" description="Low complexity" evidence="1">
    <location>
        <begin position="482"/>
        <end position="491"/>
    </location>
</feature>
<proteinExistence type="predicted"/>
<feature type="region of interest" description="Disordered" evidence="1">
    <location>
        <begin position="311"/>
        <end position="343"/>
    </location>
</feature>
<dbReference type="Proteomes" id="UP000308768">
    <property type="component" value="Unassembled WGS sequence"/>
</dbReference>
<dbReference type="OrthoDB" id="4159838at2759"/>
<feature type="compositionally biased region" description="Basic and acidic residues" evidence="1">
    <location>
        <begin position="514"/>
        <end position="524"/>
    </location>
</feature>
<protein>
    <submittedName>
        <fullName evidence="2">Uncharacterized protein</fullName>
    </submittedName>
</protein>
<dbReference type="EMBL" id="NAJN01000139">
    <property type="protein sequence ID" value="TKA78527.1"/>
    <property type="molecule type" value="Genomic_DNA"/>
</dbReference>
<feature type="compositionally biased region" description="Low complexity" evidence="1">
    <location>
        <begin position="313"/>
        <end position="327"/>
    </location>
</feature>
<evidence type="ECO:0000313" key="3">
    <source>
        <dbReference type="Proteomes" id="UP000308768"/>
    </source>
</evidence>
<comment type="caution">
    <text evidence="2">The sequence shown here is derived from an EMBL/GenBank/DDBJ whole genome shotgun (WGS) entry which is preliminary data.</text>
</comment>
<sequence>MWNHLVRSVSDQDQHRQDAVRFMRAAVDIACGLHAFNSSLKSLKVTGREETMSQELSEVDSTDIDPEISTALTNTFSSLATILTTIALVSQSEIVGDGNDAETSLITYSMSSLAVDVLRGNDLSDDVSAEGDDATTHDTASDRAYVQRKFPLLISALLLRLNKCRLGKYLVDIDVEAYLGYFTDLRTCAPNGHELAMEFAQLTKSAEHLTFARTFQQSVRDSGVLELSTTVASESNVVYGTPAKANGFRWEEGICEWIAITPVAAPQFLRHLGRKQQSPLVHPFPQPEDQLSSPTSIGDVLRLGLDGTHDFTPSRSSLSSTTLSIDLSSEDEDGDDDDDGTSHSTILHLTMAMKTILARPPGSASQPKRRHSHPRRPVLRSIPIRSTSTISKIEESPDTSFLSTTSQIHRAPDLALRPRKTSASLKRHPSSTPLLGLIKLLDSDDGDELSMSESLSRKEALEGRTRSWASSQPRGYGTLRRSAGSSCGSAGENNNKEVSNGKDRAKRTARPRLQRTESRLRDLVDSDDELSLL</sequence>
<evidence type="ECO:0000313" key="2">
    <source>
        <dbReference type="EMBL" id="TKA78527.1"/>
    </source>
</evidence>
<feature type="region of interest" description="Disordered" evidence="1">
    <location>
        <begin position="279"/>
        <end position="299"/>
    </location>
</feature>
<feature type="compositionally biased region" description="Basic and acidic residues" evidence="1">
    <location>
        <begin position="455"/>
        <end position="465"/>
    </location>
</feature>
<organism evidence="2 3">
    <name type="scientific">Cryomyces minteri</name>
    <dbReference type="NCBI Taxonomy" id="331657"/>
    <lineage>
        <taxon>Eukaryota</taxon>
        <taxon>Fungi</taxon>
        <taxon>Dikarya</taxon>
        <taxon>Ascomycota</taxon>
        <taxon>Pezizomycotina</taxon>
        <taxon>Dothideomycetes</taxon>
        <taxon>Dothideomycetes incertae sedis</taxon>
        <taxon>Cryomyces</taxon>
    </lineage>
</organism>
<accession>A0A4U0XPZ4</accession>
<feature type="compositionally biased region" description="Acidic residues" evidence="1">
    <location>
        <begin position="328"/>
        <end position="339"/>
    </location>
</feature>
<reference evidence="2 3" key="1">
    <citation type="submission" date="2017-03" db="EMBL/GenBank/DDBJ databases">
        <title>Genomes of endolithic fungi from Antarctica.</title>
        <authorList>
            <person name="Coleine C."/>
            <person name="Masonjones S."/>
            <person name="Stajich J.E."/>
        </authorList>
    </citation>
    <scope>NUCLEOTIDE SEQUENCE [LARGE SCALE GENOMIC DNA]</scope>
    <source>
        <strain evidence="2 3">CCFEE 5187</strain>
    </source>
</reference>
<dbReference type="AlphaFoldDB" id="A0A4U0XPZ4"/>
<feature type="region of interest" description="Disordered" evidence="1">
    <location>
        <begin position="446"/>
        <end position="533"/>
    </location>
</feature>
<name>A0A4U0XPZ4_9PEZI</name>
<keyword evidence="3" id="KW-1185">Reference proteome</keyword>
<feature type="compositionally biased region" description="Basic residues" evidence="1">
    <location>
        <begin position="504"/>
        <end position="513"/>
    </location>
</feature>
<evidence type="ECO:0000256" key="1">
    <source>
        <dbReference type="SAM" id="MobiDB-lite"/>
    </source>
</evidence>
<gene>
    <name evidence="2" type="ORF">B0A49_05128</name>
</gene>